<evidence type="ECO:0000313" key="2">
    <source>
        <dbReference type="Proteomes" id="UP000789901"/>
    </source>
</evidence>
<evidence type="ECO:0000313" key="1">
    <source>
        <dbReference type="EMBL" id="CAG8719751.1"/>
    </source>
</evidence>
<name>A0ABN7V1Y8_GIGMA</name>
<dbReference type="EMBL" id="CAJVQB010008510">
    <property type="protein sequence ID" value="CAG8719751.1"/>
    <property type="molecule type" value="Genomic_DNA"/>
</dbReference>
<sequence length="46" mass="5478">MKDDLLQRRVYRTSATSLFKLSKLELGDTYKIEFEASEVYFVEQTK</sequence>
<reference evidence="1 2" key="1">
    <citation type="submission" date="2021-06" db="EMBL/GenBank/DDBJ databases">
        <authorList>
            <person name="Kallberg Y."/>
            <person name="Tangrot J."/>
            <person name="Rosling A."/>
        </authorList>
    </citation>
    <scope>NUCLEOTIDE SEQUENCE [LARGE SCALE GENOMIC DNA]</scope>
    <source>
        <strain evidence="1 2">120-4 pot B 10/14</strain>
    </source>
</reference>
<accession>A0ABN7V1Y8</accession>
<gene>
    <name evidence="1" type="ORF">GMARGA_LOCUS13418</name>
</gene>
<dbReference type="Proteomes" id="UP000789901">
    <property type="component" value="Unassembled WGS sequence"/>
</dbReference>
<comment type="caution">
    <text evidence="1">The sequence shown here is derived from an EMBL/GenBank/DDBJ whole genome shotgun (WGS) entry which is preliminary data.</text>
</comment>
<organism evidence="1 2">
    <name type="scientific">Gigaspora margarita</name>
    <dbReference type="NCBI Taxonomy" id="4874"/>
    <lineage>
        <taxon>Eukaryota</taxon>
        <taxon>Fungi</taxon>
        <taxon>Fungi incertae sedis</taxon>
        <taxon>Mucoromycota</taxon>
        <taxon>Glomeromycotina</taxon>
        <taxon>Glomeromycetes</taxon>
        <taxon>Diversisporales</taxon>
        <taxon>Gigasporaceae</taxon>
        <taxon>Gigaspora</taxon>
    </lineage>
</organism>
<keyword evidence="2" id="KW-1185">Reference proteome</keyword>
<proteinExistence type="predicted"/>
<protein>
    <submittedName>
        <fullName evidence="1">31785_t:CDS:1</fullName>
    </submittedName>
</protein>